<dbReference type="InterPro" id="IPR010359">
    <property type="entry name" value="IrrE_HExxH"/>
</dbReference>
<evidence type="ECO:0000259" key="1">
    <source>
        <dbReference type="Pfam" id="PF06114"/>
    </source>
</evidence>
<dbReference type="InterPro" id="IPR052345">
    <property type="entry name" value="Rad_response_metalloprotease"/>
</dbReference>
<dbReference type="OrthoDB" id="9796786at2"/>
<reference evidence="2 3" key="1">
    <citation type="submission" date="2016-11" db="EMBL/GenBank/DDBJ databases">
        <title>Paenibacillus species isolates.</title>
        <authorList>
            <person name="Beno S.M."/>
        </authorList>
    </citation>
    <scope>NUCLEOTIDE SEQUENCE [LARGE SCALE GENOMIC DNA]</scope>
    <source>
        <strain evidence="2 3">FSL F4-0100</strain>
    </source>
</reference>
<dbReference type="Gene3D" id="1.10.10.2910">
    <property type="match status" value="1"/>
</dbReference>
<comment type="caution">
    <text evidence="2">The sequence shown here is derived from an EMBL/GenBank/DDBJ whole genome shotgun (WGS) entry which is preliminary data.</text>
</comment>
<dbReference type="Pfam" id="PF06114">
    <property type="entry name" value="Peptidase_M78"/>
    <property type="match status" value="1"/>
</dbReference>
<accession>A0A1R1B5X3</accession>
<dbReference type="RefSeq" id="WP_076321787.1">
    <property type="nucleotide sequence ID" value="NZ_MRTF01000002.1"/>
</dbReference>
<feature type="domain" description="IrrE N-terminal-like" evidence="1">
    <location>
        <begin position="195"/>
        <end position="294"/>
    </location>
</feature>
<dbReference type="PANTHER" id="PTHR43236:SF2">
    <property type="entry name" value="BLL0069 PROTEIN"/>
    <property type="match status" value="1"/>
</dbReference>
<sequence length="382" mass="43869">MAIKVPVKKELLIWAYERSVRKDKLHKKFKFLEEWLTGDKQPTFKQLEDFAGATATPLGYFFLMEPPVETLPIPHYRTLEDEESEKVSPDLIETLHIMQRRQDFMRDYYEQYVGTQLEFVGSYRDATVSQLANTILNLLELQQNWARQHRTFHDALKFLIEKCEKNRIIVMQNGIVGSNTHRPLNVAEFRGFVLVDNIAPLIFINAADTKSAQIFTLVHEIAHLLIGSSAIVEASPLNVHNADVEKLCNAAAAEMLCPKELFMKQWQIHYPDGLVYETLSNLFKVSPVVIGRRALDLNCITKDEFFSFYNGYLEKLKNLQSRPSSGGDFYNTTMSRLGRIFTNAVIYQTTTGNIQYTDAFKLTGLRNKTFGNLVNLVRERGV</sequence>
<dbReference type="AlphaFoldDB" id="A0A1R1B5X3"/>
<gene>
    <name evidence="2" type="ORF">BK123_07700</name>
</gene>
<protein>
    <recommendedName>
        <fullName evidence="1">IrrE N-terminal-like domain-containing protein</fullName>
    </recommendedName>
</protein>
<evidence type="ECO:0000313" key="2">
    <source>
        <dbReference type="EMBL" id="OME94967.1"/>
    </source>
</evidence>
<dbReference type="PANTHER" id="PTHR43236">
    <property type="entry name" value="ANTITOXIN HIGA1"/>
    <property type="match status" value="1"/>
</dbReference>
<evidence type="ECO:0000313" key="3">
    <source>
        <dbReference type="Proteomes" id="UP000187074"/>
    </source>
</evidence>
<proteinExistence type="predicted"/>
<organism evidence="2 3">
    <name type="scientific">Paenibacillus lautus</name>
    <name type="common">Bacillus lautus</name>
    <dbReference type="NCBI Taxonomy" id="1401"/>
    <lineage>
        <taxon>Bacteria</taxon>
        <taxon>Bacillati</taxon>
        <taxon>Bacillota</taxon>
        <taxon>Bacilli</taxon>
        <taxon>Bacillales</taxon>
        <taxon>Paenibacillaceae</taxon>
        <taxon>Paenibacillus</taxon>
    </lineage>
</organism>
<dbReference type="Proteomes" id="UP000187074">
    <property type="component" value="Unassembled WGS sequence"/>
</dbReference>
<name>A0A1R1B5X3_PAELA</name>
<dbReference type="EMBL" id="MRTF01000002">
    <property type="protein sequence ID" value="OME94967.1"/>
    <property type="molecule type" value="Genomic_DNA"/>
</dbReference>